<evidence type="ECO:0000256" key="2">
    <source>
        <dbReference type="ARBA" id="ARBA00022630"/>
    </source>
</evidence>
<dbReference type="Gene3D" id="1.20.120.310">
    <property type="entry name" value="ERV/ALR sulfhydryl oxidase domain"/>
    <property type="match status" value="1"/>
</dbReference>
<dbReference type="PROSITE" id="PS51324">
    <property type="entry name" value="ERV_ALR"/>
    <property type="match status" value="1"/>
</dbReference>
<dbReference type="EC" id="1.8.3.2" evidence="7"/>
<reference evidence="9 10" key="1">
    <citation type="journal article" date="2006" name="J. Virol.">
        <title>Genomic sequence of Spodoptera frugiperda Ascovirus 1a, an enveloped, double-stranded DNA insect virus that manipulates apoptosis for viral reproduction.</title>
        <authorList>
            <person name="Bideshi D.K."/>
            <person name="Demattei M.V."/>
            <person name="Rouleux-Bonnin F."/>
            <person name="Stasiak K."/>
            <person name="Tan Y."/>
            <person name="Bigot S."/>
            <person name="Bigot Y."/>
            <person name="Federici B.A."/>
        </authorList>
    </citation>
    <scope>NUCLEOTIDE SEQUENCE [LARGE SCALE GENOMIC DNA]</scope>
    <source>
        <strain evidence="10">SvAV-1a</strain>
    </source>
</reference>
<name>Q0E540_SFAVA</name>
<keyword evidence="2 7" id="KW-0285">Flavoprotein</keyword>
<evidence type="ECO:0000256" key="5">
    <source>
        <dbReference type="ARBA" id="ARBA00023157"/>
    </source>
</evidence>
<evidence type="ECO:0000256" key="1">
    <source>
        <dbReference type="ARBA" id="ARBA00001974"/>
    </source>
</evidence>
<keyword evidence="3 7" id="KW-0274">FAD</keyword>
<proteinExistence type="predicted"/>
<keyword evidence="4 7" id="KW-0560">Oxidoreductase</keyword>
<comment type="cofactor">
    <cofactor evidence="1 7">
        <name>FAD</name>
        <dbReference type="ChEBI" id="CHEBI:57692"/>
    </cofactor>
</comment>
<dbReference type="InterPro" id="IPR036774">
    <property type="entry name" value="ERV/ALR_sulphydryl_oxid_sf"/>
</dbReference>
<gene>
    <name evidence="9" type="primary">ORF061</name>
</gene>
<dbReference type="Proteomes" id="UP000008030">
    <property type="component" value="Segment"/>
</dbReference>
<evidence type="ECO:0000313" key="9">
    <source>
        <dbReference type="EMBL" id="CAL44661.1"/>
    </source>
</evidence>
<comment type="catalytic activity">
    <reaction evidence="6 7">
        <text>2 R'C(R)SH + O2 = R'C(R)S-S(R)CR' + H2O2</text>
        <dbReference type="Rhea" id="RHEA:17357"/>
        <dbReference type="ChEBI" id="CHEBI:15379"/>
        <dbReference type="ChEBI" id="CHEBI:16240"/>
        <dbReference type="ChEBI" id="CHEBI:16520"/>
        <dbReference type="ChEBI" id="CHEBI:17412"/>
        <dbReference type="EC" id="1.8.3.2"/>
    </reaction>
</comment>
<feature type="domain" description="ERV/ALR sulfhydryl oxidase" evidence="8">
    <location>
        <begin position="14"/>
        <end position="117"/>
    </location>
</feature>
<evidence type="ECO:0000256" key="4">
    <source>
        <dbReference type="ARBA" id="ARBA00023002"/>
    </source>
</evidence>
<organismHost>
    <name type="scientific">Spodoptera frugiperda</name>
    <name type="common">Fall armyworm</name>
    <dbReference type="NCBI Taxonomy" id="7108"/>
</organismHost>
<dbReference type="GeneID" id="4306266"/>
<evidence type="ECO:0000256" key="7">
    <source>
        <dbReference type="RuleBase" id="RU371123"/>
    </source>
</evidence>
<evidence type="ECO:0000259" key="8">
    <source>
        <dbReference type="PROSITE" id="PS51324"/>
    </source>
</evidence>
<dbReference type="EMBL" id="AM398843">
    <property type="protein sequence ID" value="CAL44661.1"/>
    <property type="molecule type" value="Genomic_DNA"/>
</dbReference>
<dbReference type="RefSeq" id="YP_762416.1">
    <property type="nucleotide sequence ID" value="NC_008361.1"/>
</dbReference>
<dbReference type="InterPro" id="IPR017905">
    <property type="entry name" value="ERV/ALR_sulphydryl_oxidase"/>
</dbReference>
<dbReference type="SUPFAM" id="SSF69000">
    <property type="entry name" value="FAD-dependent thiol oxidase"/>
    <property type="match status" value="1"/>
</dbReference>
<evidence type="ECO:0000313" key="10">
    <source>
        <dbReference type="Proteomes" id="UP000008030"/>
    </source>
</evidence>
<dbReference type="KEGG" id="vg:4306266"/>
<keyword evidence="5" id="KW-1015">Disulfide bond</keyword>
<sequence length="214" mass="25263">MFSRSNRTSSPSRHPNGPDVWGPHYWYFLHWHADVSTTTFVNRTSQIAWLLRNLHMVLPCPSCAVEAYEYSSKRLEQFPYIVNDARAYVSYWRNMHNHVNRRLGKPLMIIEPLRSDYSLSTWWYHCSIVIRTCIEDFASRTGPIDDCVTFVNIILDSHPSLRSSIVYHPYVVEARTRLSMEIGTPSSRREAFVDYYNAIETIVMQYVNEYQRVR</sequence>
<evidence type="ECO:0000256" key="3">
    <source>
        <dbReference type="ARBA" id="ARBA00022827"/>
    </source>
</evidence>
<accession>Q0E540</accession>
<evidence type="ECO:0000256" key="6">
    <source>
        <dbReference type="ARBA" id="ARBA00048864"/>
    </source>
</evidence>
<dbReference type="GO" id="GO:0016972">
    <property type="term" value="F:thiol oxidase activity"/>
    <property type="evidence" value="ECO:0007669"/>
    <property type="project" value="UniProtKB-EC"/>
</dbReference>
<protein>
    <recommendedName>
        <fullName evidence="7">Sulfhydryl oxidase</fullName>
        <ecNumber evidence="7">1.8.3.2</ecNumber>
    </recommendedName>
</protein>
<dbReference type="Pfam" id="PF04777">
    <property type="entry name" value="Evr1_Alr"/>
    <property type="match status" value="1"/>
</dbReference>
<dbReference type="OrthoDB" id="14873at10239"/>
<keyword evidence="10" id="KW-1185">Reference proteome</keyword>
<organism evidence="9 10">
    <name type="scientific">Spodoptera frugiperda ascovirus 1a</name>
    <name type="common">SfAV-1a</name>
    <dbReference type="NCBI Taxonomy" id="113370"/>
    <lineage>
        <taxon>Viruses</taxon>
        <taxon>Varidnaviria</taxon>
        <taxon>Bamfordvirae</taxon>
        <taxon>Nucleocytoviricota</taxon>
        <taxon>Megaviricetes</taxon>
        <taxon>Pimascovirales</taxon>
        <taxon>Pimascovirales incertae sedis</taxon>
        <taxon>Ascoviridae</taxon>
        <taxon>Ascovirus</taxon>
        <taxon>Ascovirus sfav1a</taxon>
    </lineage>
</organism>